<dbReference type="AlphaFoldDB" id="A0A2A2KDC7"/>
<evidence type="ECO:0000313" key="3">
    <source>
        <dbReference type="Proteomes" id="UP000218231"/>
    </source>
</evidence>
<organism evidence="2 3">
    <name type="scientific">Diploscapter pachys</name>
    <dbReference type="NCBI Taxonomy" id="2018661"/>
    <lineage>
        <taxon>Eukaryota</taxon>
        <taxon>Metazoa</taxon>
        <taxon>Ecdysozoa</taxon>
        <taxon>Nematoda</taxon>
        <taxon>Chromadorea</taxon>
        <taxon>Rhabditida</taxon>
        <taxon>Rhabditina</taxon>
        <taxon>Rhabditomorpha</taxon>
        <taxon>Rhabditoidea</taxon>
        <taxon>Rhabditidae</taxon>
        <taxon>Diploscapter</taxon>
    </lineage>
</organism>
<dbReference type="EMBL" id="LIAE01008902">
    <property type="protein sequence ID" value="PAV71883.1"/>
    <property type="molecule type" value="Genomic_DNA"/>
</dbReference>
<proteinExistence type="predicted"/>
<evidence type="ECO:0000313" key="2">
    <source>
        <dbReference type="EMBL" id="PAV71883.1"/>
    </source>
</evidence>
<keyword evidence="3" id="KW-1185">Reference proteome</keyword>
<comment type="caution">
    <text evidence="2">The sequence shown here is derived from an EMBL/GenBank/DDBJ whole genome shotgun (WGS) entry which is preliminary data.</text>
</comment>
<gene>
    <name evidence="2" type="ORF">WR25_03493</name>
</gene>
<feature type="region of interest" description="Disordered" evidence="1">
    <location>
        <begin position="1"/>
        <end position="22"/>
    </location>
</feature>
<feature type="region of interest" description="Disordered" evidence="1">
    <location>
        <begin position="78"/>
        <end position="104"/>
    </location>
</feature>
<accession>A0A2A2KDC7</accession>
<sequence>MMRSDRPRSVATSTAASSTRSAAGWRAWCMAPGRCGCSGATDARAWPDVAAHDAAHSDIRRALVGGLQAHGQLWRRTAEGDQAQANDQRAHVQAAGQAQSGAYQ</sequence>
<evidence type="ECO:0000256" key="1">
    <source>
        <dbReference type="SAM" id="MobiDB-lite"/>
    </source>
</evidence>
<protein>
    <submittedName>
        <fullName evidence="2">Uncharacterized protein</fullName>
    </submittedName>
</protein>
<feature type="compositionally biased region" description="Low complexity" evidence="1">
    <location>
        <begin position="93"/>
        <end position="104"/>
    </location>
</feature>
<feature type="compositionally biased region" description="Low complexity" evidence="1">
    <location>
        <begin position="9"/>
        <end position="22"/>
    </location>
</feature>
<dbReference type="Proteomes" id="UP000218231">
    <property type="component" value="Unassembled WGS sequence"/>
</dbReference>
<reference evidence="2 3" key="1">
    <citation type="journal article" date="2017" name="Curr. Biol.">
        <title>Genome architecture and evolution of a unichromosomal asexual nematode.</title>
        <authorList>
            <person name="Fradin H."/>
            <person name="Zegar C."/>
            <person name="Gutwein M."/>
            <person name="Lucas J."/>
            <person name="Kovtun M."/>
            <person name="Corcoran D."/>
            <person name="Baugh L.R."/>
            <person name="Kiontke K."/>
            <person name="Gunsalus K."/>
            <person name="Fitch D.H."/>
            <person name="Piano F."/>
        </authorList>
    </citation>
    <scope>NUCLEOTIDE SEQUENCE [LARGE SCALE GENOMIC DNA]</scope>
    <source>
        <strain evidence="2">PF1309</strain>
    </source>
</reference>
<name>A0A2A2KDC7_9BILA</name>